<dbReference type="Pfam" id="PF01433">
    <property type="entry name" value="Peptidase_M1"/>
    <property type="match status" value="1"/>
</dbReference>
<evidence type="ECO:0000259" key="22">
    <source>
        <dbReference type="Pfam" id="PF01433"/>
    </source>
</evidence>
<dbReference type="FunFam" id="1.10.390.10:FF:000013">
    <property type="entry name" value="Aminopeptidase N"/>
    <property type="match status" value="1"/>
</dbReference>
<keyword evidence="14" id="KW-1015">Disulfide bond</keyword>
<feature type="binding site" evidence="18">
    <location>
        <position position="340"/>
    </location>
    <ligand>
        <name>Zn(2+)</name>
        <dbReference type="ChEBI" id="CHEBI:29105"/>
        <note>catalytic</note>
    </ligand>
</feature>
<dbReference type="EC" id="3.4.11.-" evidence="20"/>
<evidence type="ECO:0000256" key="6">
    <source>
        <dbReference type="ARBA" id="ARBA00022622"/>
    </source>
</evidence>
<dbReference type="GO" id="GO:0005886">
    <property type="term" value="C:plasma membrane"/>
    <property type="evidence" value="ECO:0007669"/>
    <property type="project" value="UniProtKB-SubCell"/>
</dbReference>
<dbReference type="FunFam" id="1.25.50.20:FF:000001">
    <property type="entry name" value="Aminopeptidase"/>
    <property type="match status" value="1"/>
</dbReference>
<feature type="domain" description="Peptidase M1 membrane alanine aminopeptidase" evidence="22">
    <location>
        <begin position="270"/>
        <end position="490"/>
    </location>
</feature>
<keyword evidence="7 20" id="KW-0645">Protease</keyword>
<reference evidence="25 26" key="1">
    <citation type="submission" date="2014-07" db="EMBL/GenBank/DDBJ databases">
        <title>Genomic and transcriptomic analysis on Apis cerana provide comprehensive insights into honey bee biology.</title>
        <authorList>
            <person name="Diao Q."/>
            <person name="Sun L."/>
            <person name="Zheng H."/>
            <person name="Zheng H."/>
            <person name="Xu S."/>
            <person name="Wang S."/>
            <person name="Zeng Z."/>
            <person name="Hu F."/>
            <person name="Su S."/>
            <person name="Wu J."/>
        </authorList>
    </citation>
    <scope>NUCLEOTIDE SEQUENCE [LARGE SCALE GENOMIC DNA]</scope>
    <source>
        <tissue evidence="25">Pupae without intestine</tissue>
    </source>
</reference>
<evidence type="ECO:0000256" key="4">
    <source>
        <dbReference type="ARBA" id="ARBA00022438"/>
    </source>
</evidence>
<dbReference type="SUPFAM" id="SSF63737">
    <property type="entry name" value="Leukotriene A4 hydrolase N-terminal domain"/>
    <property type="match status" value="1"/>
</dbReference>
<keyword evidence="4 20" id="KW-0031">Aminopeptidase</keyword>
<keyword evidence="12 20" id="KW-0482">Metalloprotease</keyword>
<gene>
    <name evidence="25" type="ORF">APICC_08714</name>
</gene>
<feature type="active site" description="Proton acceptor" evidence="17">
    <location>
        <position position="337"/>
    </location>
</feature>
<organism evidence="25 26">
    <name type="scientific">Apis cerana cerana</name>
    <name type="common">Oriental honeybee</name>
    <dbReference type="NCBI Taxonomy" id="94128"/>
    <lineage>
        <taxon>Eukaryota</taxon>
        <taxon>Metazoa</taxon>
        <taxon>Ecdysozoa</taxon>
        <taxon>Arthropoda</taxon>
        <taxon>Hexapoda</taxon>
        <taxon>Insecta</taxon>
        <taxon>Pterygota</taxon>
        <taxon>Neoptera</taxon>
        <taxon>Endopterygota</taxon>
        <taxon>Hymenoptera</taxon>
        <taxon>Apocrita</taxon>
        <taxon>Aculeata</taxon>
        <taxon>Apoidea</taxon>
        <taxon>Anthophila</taxon>
        <taxon>Apidae</taxon>
        <taxon>Apis</taxon>
    </lineage>
</organism>
<evidence type="ECO:0000256" key="10">
    <source>
        <dbReference type="ARBA" id="ARBA00022801"/>
    </source>
</evidence>
<feature type="signal peptide" evidence="21">
    <location>
        <begin position="1"/>
        <end position="21"/>
    </location>
</feature>
<dbReference type="Gene3D" id="1.10.390.10">
    <property type="entry name" value="Neutral Protease Domain 2"/>
    <property type="match status" value="1"/>
</dbReference>
<dbReference type="GO" id="GO:0043171">
    <property type="term" value="P:peptide catabolic process"/>
    <property type="evidence" value="ECO:0007669"/>
    <property type="project" value="TreeGrafter"/>
</dbReference>
<evidence type="ECO:0000256" key="14">
    <source>
        <dbReference type="ARBA" id="ARBA00023157"/>
    </source>
</evidence>
<dbReference type="InterPro" id="IPR045357">
    <property type="entry name" value="Aminopeptidase_N-like_N"/>
</dbReference>
<evidence type="ECO:0000256" key="2">
    <source>
        <dbReference type="ARBA" id="ARBA00004609"/>
    </source>
</evidence>
<dbReference type="InterPro" id="IPR027268">
    <property type="entry name" value="Peptidase_M4/M1_CTD_sf"/>
</dbReference>
<evidence type="ECO:0000259" key="24">
    <source>
        <dbReference type="Pfam" id="PF17900"/>
    </source>
</evidence>
<dbReference type="GO" id="GO:0008270">
    <property type="term" value="F:zinc ion binding"/>
    <property type="evidence" value="ECO:0007669"/>
    <property type="project" value="UniProtKB-UniRule"/>
</dbReference>
<dbReference type="FunFam" id="2.60.40.1910:FF:000008">
    <property type="entry name" value="Aminopeptidase"/>
    <property type="match status" value="1"/>
</dbReference>
<evidence type="ECO:0000256" key="7">
    <source>
        <dbReference type="ARBA" id="ARBA00022670"/>
    </source>
</evidence>
<evidence type="ECO:0000256" key="5">
    <source>
        <dbReference type="ARBA" id="ARBA00022475"/>
    </source>
</evidence>
<comment type="catalytic activity">
    <reaction evidence="1">
        <text>Release of an N-terminal amino acid, Xaa-|-Yaa- from a peptide, amide or arylamide. Xaa is preferably Ala, but may be most amino acids including Pro (slow action). When a terminal hydrophobic residue is followed by a prolyl residue, the two may be released as an intact Xaa-Pro dipeptide.</text>
        <dbReference type="EC" id="3.4.11.2"/>
    </reaction>
</comment>
<keyword evidence="16" id="KW-0449">Lipoprotein</keyword>
<evidence type="ECO:0000256" key="11">
    <source>
        <dbReference type="ARBA" id="ARBA00022833"/>
    </source>
</evidence>
<keyword evidence="8 18" id="KW-0479">Metal-binding</keyword>
<dbReference type="InterPro" id="IPR042097">
    <property type="entry name" value="Aminopeptidase_N-like_N_sf"/>
</dbReference>
<dbReference type="InterPro" id="IPR014782">
    <property type="entry name" value="Peptidase_M1_dom"/>
</dbReference>
<dbReference type="PANTHER" id="PTHR11533">
    <property type="entry name" value="PROTEASE M1 ZINC METALLOPROTEASE"/>
    <property type="match status" value="1"/>
</dbReference>
<evidence type="ECO:0000313" key="26">
    <source>
        <dbReference type="Proteomes" id="UP000242457"/>
    </source>
</evidence>
<dbReference type="CDD" id="cd09601">
    <property type="entry name" value="M1_APN-Q_like"/>
    <property type="match status" value="1"/>
</dbReference>
<keyword evidence="11 18" id="KW-0862">Zinc</keyword>
<feature type="binding site" evidence="18">
    <location>
        <position position="359"/>
    </location>
    <ligand>
        <name>Zn(2+)</name>
        <dbReference type="ChEBI" id="CHEBI:29105"/>
        <note>catalytic</note>
    </ligand>
</feature>
<dbReference type="OrthoDB" id="10031169at2759"/>
<feature type="site" description="Transition state stabilizer" evidence="19">
    <location>
        <position position="423"/>
    </location>
</feature>
<dbReference type="Gene3D" id="1.25.50.20">
    <property type="match status" value="1"/>
</dbReference>
<evidence type="ECO:0000259" key="23">
    <source>
        <dbReference type="Pfam" id="PF11838"/>
    </source>
</evidence>
<name>A0A2A3EKF9_APICC</name>
<dbReference type="Gene3D" id="2.60.40.1730">
    <property type="entry name" value="tricorn interacting facor f3 domain"/>
    <property type="match status" value="1"/>
</dbReference>
<evidence type="ECO:0000256" key="12">
    <source>
        <dbReference type="ARBA" id="ARBA00023049"/>
    </source>
</evidence>
<dbReference type="GO" id="GO:0016285">
    <property type="term" value="F:alanyl aminopeptidase activity"/>
    <property type="evidence" value="ECO:0007669"/>
    <property type="project" value="UniProtKB-EC"/>
</dbReference>
<evidence type="ECO:0000256" key="17">
    <source>
        <dbReference type="PIRSR" id="PIRSR634016-1"/>
    </source>
</evidence>
<keyword evidence="10 20" id="KW-0378">Hydrolase</keyword>
<evidence type="ECO:0000256" key="21">
    <source>
        <dbReference type="SAM" id="SignalP"/>
    </source>
</evidence>
<evidence type="ECO:0000256" key="8">
    <source>
        <dbReference type="ARBA" id="ARBA00022723"/>
    </source>
</evidence>
<sequence length="895" mass="103251">MRELRFFLVTCLIAVLEFATSYNVCPHSPLLDKKDVWKNGTGHSSYRLPKEVVPTSYIVHLDKDRTSFTYLGSVSIFINVLEPTNTVVVHSDGLRVMGEDVNLYRATNDSFFEPILCQYHDAERQFYIIKVEGTLEPGEYVLRIRFEGEIRDDVFGFYRSFYVENNETKWMAVTQFSPTYARRAFPCMDEPHLKAVFSFTINAEKTATSNTRVKNSSSNEYRFEPTPRMSTYQLGWALHDFVSSGANSSFRMWTRGSTNDRGATALSYGKSIYSSLENWISIENPIPKMDQFAVPDFNFHAMENWGMITYRESVVLYEDGITPTGRMVDGIATMAHEYAHTWFGNLVTPMFWDVAWLKEGFASYFQYFAVSMVEPSWGMMEKFVVDVVQPAMLLDSGNHSRVMNGRNVGSPGSIMEVLDFVSYKKGASVIRMLSHMIGESAFRNGLRSYVTNMSYQAATPHDLYEHLKNFTRKLSELTDNVSIEDIMESWTNQSGYPLVTIVRDYESAILTIVHEKFQWDHVRSVSKWWIPLSFTTETDANFSHLTPKYLLNPEESLIIMSRIPSDDWVVFNLQQSGYYRVNYDQRNWQMLTDYLNLKNFTRIHRVNRAALIDDAFNLARAGYVNYSIPFNLSKYLVRETDYEPWVAAANNFKFLNKMLSGEPNVLQAFQDYAIRLLRNMYDQIDFTESANEDVTTKLRRELILSTSCLVRYADCLNVSKNLFQNWIAEPGIRNGSKENWYTVMDRWLNADLQIEQELLLQALGCTKKVNLIETYLEASISNEKNVRKQQRMMIVNAILNGDVKNVDHVLKFVQSNLTRIVEQRGYDFLGKIITGIGKAMITTAQTRKLSAFIEEYSKNLGPSLDTAKQALSVALENVKWIKKYVPNIAEYFKII</sequence>
<comment type="cofactor">
    <cofactor evidence="18 20">
        <name>Zn(2+)</name>
        <dbReference type="ChEBI" id="CHEBI:29105"/>
    </cofactor>
    <text evidence="18 20">Binds 1 zinc ion per subunit.</text>
</comment>
<keyword evidence="6" id="KW-0336">GPI-anchor</keyword>
<dbReference type="GO" id="GO:0042277">
    <property type="term" value="F:peptide binding"/>
    <property type="evidence" value="ECO:0007669"/>
    <property type="project" value="TreeGrafter"/>
</dbReference>
<dbReference type="InterPro" id="IPR024571">
    <property type="entry name" value="ERAP1-like_C_dom"/>
</dbReference>
<dbReference type="GO" id="GO:0006508">
    <property type="term" value="P:proteolysis"/>
    <property type="evidence" value="ECO:0007669"/>
    <property type="project" value="UniProtKB-KW"/>
</dbReference>
<dbReference type="GO" id="GO:0005737">
    <property type="term" value="C:cytoplasm"/>
    <property type="evidence" value="ECO:0007669"/>
    <property type="project" value="TreeGrafter"/>
</dbReference>
<dbReference type="InterPro" id="IPR034016">
    <property type="entry name" value="M1_APN-typ"/>
</dbReference>
<dbReference type="EMBL" id="KZ288223">
    <property type="protein sequence ID" value="PBC31974.1"/>
    <property type="molecule type" value="Genomic_DNA"/>
</dbReference>
<evidence type="ECO:0000256" key="15">
    <source>
        <dbReference type="ARBA" id="ARBA00023180"/>
    </source>
</evidence>
<keyword evidence="15" id="KW-0325">Glycoprotein</keyword>
<proteinExistence type="inferred from homology"/>
<dbReference type="Proteomes" id="UP000242457">
    <property type="component" value="Unassembled WGS sequence"/>
</dbReference>
<keyword evidence="9 21" id="KW-0732">Signal</keyword>
<evidence type="ECO:0000256" key="20">
    <source>
        <dbReference type="RuleBase" id="RU364040"/>
    </source>
</evidence>
<evidence type="ECO:0000256" key="9">
    <source>
        <dbReference type="ARBA" id="ARBA00022729"/>
    </source>
</evidence>
<comment type="subcellular location">
    <subcellularLocation>
        <location evidence="2">Cell membrane</location>
        <topology evidence="2">Lipid-anchor</topology>
        <topology evidence="2">GPI-anchor</topology>
    </subcellularLocation>
</comment>
<dbReference type="GO" id="GO:0070006">
    <property type="term" value="F:metalloaminopeptidase activity"/>
    <property type="evidence" value="ECO:0007669"/>
    <property type="project" value="TreeGrafter"/>
</dbReference>
<evidence type="ECO:0000256" key="1">
    <source>
        <dbReference type="ARBA" id="ARBA00000098"/>
    </source>
</evidence>
<keyword evidence="5" id="KW-1003">Cell membrane</keyword>
<dbReference type="InterPro" id="IPR001930">
    <property type="entry name" value="Peptidase_M1"/>
</dbReference>
<evidence type="ECO:0000256" key="13">
    <source>
        <dbReference type="ARBA" id="ARBA00023136"/>
    </source>
</evidence>
<feature type="chain" id="PRO_5012968945" description="Aminopeptidase" evidence="21">
    <location>
        <begin position="22"/>
        <end position="895"/>
    </location>
</feature>
<comment type="similarity">
    <text evidence="3 20">Belongs to the peptidase M1 family.</text>
</comment>
<dbReference type="Gene3D" id="2.60.40.1910">
    <property type="match status" value="1"/>
</dbReference>
<dbReference type="Pfam" id="PF11838">
    <property type="entry name" value="ERAP1_C"/>
    <property type="match status" value="1"/>
</dbReference>
<evidence type="ECO:0000256" key="16">
    <source>
        <dbReference type="ARBA" id="ARBA00023288"/>
    </source>
</evidence>
<accession>A0A2A3EKF9</accession>
<evidence type="ECO:0000313" key="25">
    <source>
        <dbReference type="EMBL" id="PBC31974.1"/>
    </source>
</evidence>
<dbReference type="STRING" id="94128.A0A2A3EKF9"/>
<keyword evidence="13" id="KW-0472">Membrane</keyword>
<feature type="binding site" evidence="18">
    <location>
        <position position="336"/>
    </location>
    <ligand>
        <name>Zn(2+)</name>
        <dbReference type="ChEBI" id="CHEBI:29105"/>
        <note>catalytic</note>
    </ligand>
</feature>
<evidence type="ECO:0000256" key="19">
    <source>
        <dbReference type="PIRSR" id="PIRSR634016-4"/>
    </source>
</evidence>
<dbReference type="GO" id="GO:0005615">
    <property type="term" value="C:extracellular space"/>
    <property type="evidence" value="ECO:0007669"/>
    <property type="project" value="TreeGrafter"/>
</dbReference>
<keyword evidence="26" id="KW-1185">Reference proteome</keyword>
<dbReference type="Pfam" id="PF17900">
    <property type="entry name" value="Peptidase_M1_N"/>
    <property type="match status" value="1"/>
</dbReference>
<dbReference type="InterPro" id="IPR050344">
    <property type="entry name" value="Peptidase_M1_aminopeptidases"/>
</dbReference>
<feature type="domain" description="ERAP1-like C-terminal" evidence="23">
    <location>
        <begin position="568"/>
        <end position="877"/>
    </location>
</feature>
<dbReference type="SUPFAM" id="SSF55486">
    <property type="entry name" value="Metalloproteases ('zincins'), catalytic domain"/>
    <property type="match status" value="1"/>
</dbReference>
<protein>
    <recommendedName>
        <fullName evidence="20">Aminopeptidase</fullName>
        <ecNumber evidence="20">3.4.11.-</ecNumber>
    </recommendedName>
</protein>
<feature type="domain" description="Aminopeptidase N-like N-terminal" evidence="24">
    <location>
        <begin position="53"/>
        <end position="232"/>
    </location>
</feature>
<dbReference type="PANTHER" id="PTHR11533:SF290">
    <property type="entry name" value="AMINOPEPTIDASE"/>
    <property type="match status" value="1"/>
</dbReference>
<dbReference type="PRINTS" id="PR00756">
    <property type="entry name" value="ALADIPTASE"/>
</dbReference>
<evidence type="ECO:0000256" key="18">
    <source>
        <dbReference type="PIRSR" id="PIRSR634016-3"/>
    </source>
</evidence>
<dbReference type="GO" id="GO:0098552">
    <property type="term" value="C:side of membrane"/>
    <property type="evidence" value="ECO:0007669"/>
    <property type="project" value="UniProtKB-KW"/>
</dbReference>
<dbReference type="AlphaFoldDB" id="A0A2A3EKF9"/>
<evidence type="ECO:0000256" key="3">
    <source>
        <dbReference type="ARBA" id="ARBA00010136"/>
    </source>
</evidence>